<dbReference type="Proteomes" id="UP000067626">
    <property type="component" value="Chromosome"/>
</dbReference>
<evidence type="ECO:0000313" key="2">
    <source>
        <dbReference type="EMBL" id="AKT39152.1"/>
    </source>
</evidence>
<sequence>MRCAKCDGTLQRVLVEDVELDQCNRCSGIWFDAGELRRIQDKRSIDKLRSLAGAQSADDERRGTCPRCKGVGWLVRVASWDADIHIDTCAVCGGQWLDAGELELLRGEGGFIGGLVARVRRLVG</sequence>
<dbReference type="OrthoDB" id="9814037at2"/>
<feature type="domain" description="Transcription factor zinc-finger" evidence="1">
    <location>
        <begin position="64"/>
        <end position="103"/>
    </location>
</feature>
<dbReference type="RefSeq" id="WP_063796577.1">
    <property type="nucleotide sequence ID" value="NZ_CP012159.1"/>
</dbReference>
<dbReference type="InterPro" id="IPR027392">
    <property type="entry name" value="TF_Znf"/>
</dbReference>
<accession>A0A0K1EEP4</accession>
<evidence type="ECO:0000313" key="3">
    <source>
        <dbReference type="Proteomes" id="UP000067626"/>
    </source>
</evidence>
<dbReference type="KEGG" id="ccro:CMC5_032990"/>
<keyword evidence="3" id="KW-1185">Reference proteome</keyword>
<feature type="domain" description="Transcription factor zinc-finger" evidence="1">
    <location>
        <begin position="2"/>
        <end position="39"/>
    </location>
</feature>
<protein>
    <recommendedName>
        <fullName evidence="1">Transcription factor zinc-finger domain-containing protein</fullName>
    </recommendedName>
</protein>
<dbReference type="AlphaFoldDB" id="A0A0K1EEP4"/>
<name>A0A0K1EEP4_CHOCO</name>
<organism evidence="2 3">
    <name type="scientific">Chondromyces crocatus</name>
    <dbReference type="NCBI Taxonomy" id="52"/>
    <lineage>
        <taxon>Bacteria</taxon>
        <taxon>Pseudomonadati</taxon>
        <taxon>Myxococcota</taxon>
        <taxon>Polyangia</taxon>
        <taxon>Polyangiales</taxon>
        <taxon>Polyangiaceae</taxon>
        <taxon>Chondromyces</taxon>
    </lineage>
</organism>
<evidence type="ECO:0000259" key="1">
    <source>
        <dbReference type="Pfam" id="PF13453"/>
    </source>
</evidence>
<dbReference type="STRING" id="52.CMC5_032990"/>
<dbReference type="Pfam" id="PF13453">
    <property type="entry name" value="Zn_ribbon_TFIIB"/>
    <property type="match status" value="2"/>
</dbReference>
<dbReference type="EMBL" id="CP012159">
    <property type="protein sequence ID" value="AKT39152.1"/>
    <property type="molecule type" value="Genomic_DNA"/>
</dbReference>
<reference evidence="2 3" key="1">
    <citation type="submission" date="2015-07" db="EMBL/GenBank/DDBJ databases">
        <title>Genome analysis of myxobacterium Chondromyces crocatus Cm c5 reveals a high potential for natural compound synthesis and the genetic basis for the loss of fruiting body formation.</title>
        <authorList>
            <person name="Zaburannyi N."/>
            <person name="Bunk B."/>
            <person name="Maier J."/>
            <person name="Overmann J."/>
            <person name="Mueller R."/>
        </authorList>
    </citation>
    <scope>NUCLEOTIDE SEQUENCE [LARGE SCALE GENOMIC DNA]</scope>
    <source>
        <strain evidence="2 3">Cm c5</strain>
    </source>
</reference>
<gene>
    <name evidence="2" type="ORF">CMC5_032990</name>
</gene>
<proteinExistence type="predicted"/>